<dbReference type="GO" id="GO:0016705">
    <property type="term" value="F:oxidoreductase activity, acting on paired donors, with incorporation or reduction of molecular oxygen"/>
    <property type="evidence" value="ECO:0007669"/>
    <property type="project" value="InterPro"/>
</dbReference>
<name>D2XMX6_TIGJA</name>
<evidence type="ECO:0000256" key="1">
    <source>
        <dbReference type="ARBA" id="ARBA00010617"/>
    </source>
</evidence>
<dbReference type="InterPro" id="IPR001128">
    <property type="entry name" value="Cyt_P450"/>
</dbReference>
<dbReference type="PANTHER" id="PTHR24289">
    <property type="entry name" value="STEROID 17-ALPHA-HYDROXYLASE/17,20 LYASE"/>
    <property type="match status" value="1"/>
</dbReference>
<keyword evidence="4" id="KW-0560">Oxidoreductase</keyword>
<protein>
    <submittedName>
        <fullName evidence="7">Cytochrome P450 family 2 subfamily c polypeptide 23</fullName>
    </submittedName>
</protein>
<keyword evidence="3" id="KW-0479">Metal-binding</keyword>
<dbReference type="AlphaFoldDB" id="D2XMX6"/>
<proteinExistence type="evidence at transcript level"/>
<dbReference type="Pfam" id="PF00067">
    <property type="entry name" value="p450"/>
    <property type="match status" value="1"/>
</dbReference>
<reference evidence="7" key="1">
    <citation type="submission" date="2009-11" db="EMBL/GenBank/DDBJ databases">
        <authorList>
            <person name="Lee J.-S."/>
        </authorList>
    </citation>
    <scope>NUCLEOTIDE SEQUENCE</scope>
</reference>
<dbReference type="SUPFAM" id="SSF48264">
    <property type="entry name" value="Cytochrome P450"/>
    <property type="match status" value="1"/>
</dbReference>
<reference evidence="7" key="2">
    <citation type="journal article" date="2010" name="Mar. Environ. Res.">
        <title>The copepod Tigriopus japonicus genomic DNA information (574Mb) and molecular anatomy.</title>
        <authorList>
            <person name="Lee J.S."/>
            <person name="Rhee J.S."/>
            <person name="Kim R.O."/>
            <person name="Hwang D.S."/>
            <person name="Han J."/>
            <person name="Choi B.S."/>
            <person name="Park G.S."/>
            <person name="Kim I.C."/>
            <person name="Park H.G."/>
            <person name="Lee Y.M."/>
        </authorList>
    </citation>
    <scope>NUCLEOTIDE SEQUENCE</scope>
</reference>
<keyword evidence="6" id="KW-0503">Monooxygenase</keyword>
<dbReference type="GO" id="GO:0020037">
    <property type="term" value="F:heme binding"/>
    <property type="evidence" value="ECO:0007669"/>
    <property type="project" value="InterPro"/>
</dbReference>
<evidence type="ECO:0000256" key="5">
    <source>
        <dbReference type="ARBA" id="ARBA00023004"/>
    </source>
</evidence>
<evidence type="ECO:0000313" key="7">
    <source>
        <dbReference type="EMBL" id="ADB28845.1"/>
    </source>
</evidence>
<evidence type="ECO:0000256" key="4">
    <source>
        <dbReference type="ARBA" id="ARBA00023002"/>
    </source>
</evidence>
<sequence length="103" mass="11794">LVGFATFFIIYLVKYWKRNVWDLRHLKGPSSLASFPIIGHAWMLGSDIPAGLDDLAEKYGPVFRFDMGEMPTVIISGYEELVEACKMEEFNGRSWGKMPFIQD</sequence>
<organism evidence="7">
    <name type="scientific">Tigriopus japonicus</name>
    <name type="common">Copepod</name>
    <dbReference type="NCBI Taxonomy" id="158387"/>
    <lineage>
        <taxon>Eukaryota</taxon>
        <taxon>Metazoa</taxon>
        <taxon>Ecdysozoa</taxon>
        <taxon>Arthropoda</taxon>
        <taxon>Crustacea</taxon>
        <taxon>Multicrustacea</taxon>
        <taxon>Hexanauplia</taxon>
        <taxon>Copepoda</taxon>
        <taxon>Harpacticoida</taxon>
        <taxon>Harpacticidae</taxon>
        <taxon>Tigriopus</taxon>
    </lineage>
</organism>
<evidence type="ECO:0000256" key="3">
    <source>
        <dbReference type="ARBA" id="ARBA00022723"/>
    </source>
</evidence>
<evidence type="ECO:0000256" key="2">
    <source>
        <dbReference type="ARBA" id="ARBA00022617"/>
    </source>
</evidence>
<dbReference type="Gene3D" id="1.10.630.10">
    <property type="entry name" value="Cytochrome P450"/>
    <property type="match status" value="1"/>
</dbReference>
<comment type="similarity">
    <text evidence="1">Belongs to the cytochrome P450 family.</text>
</comment>
<dbReference type="EMBL" id="GU213996">
    <property type="protein sequence ID" value="ADB28845.1"/>
    <property type="molecule type" value="mRNA"/>
</dbReference>
<keyword evidence="5" id="KW-0408">Iron</keyword>
<dbReference type="GO" id="GO:0004497">
    <property type="term" value="F:monooxygenase activity"/>
    <property type="evidence" value="ECO:0007669"/>
    <property type="project" value="UniProtKB-KW"/>
</dbReference>
<dbReference type="InterPro" id="IPR036396">
    <property type="entry name" value="Cyt_P450_sf"/>
</dbReference>
<feature type="non-terminal residue" evidence="7">
    <location>
        <position position="1"/>
    </location>
</feature>
<dbReference type="PANTHER" id="PTHR24289:SF1">
    <property type="entry name" value="STEROID 17-ALPHA-HYDROXYLASE_17,20 LYASE"/>
    <property type="match status" value="1"/>
</dbReference>
<feature type="non-terminal residue" evidence="7">
    <location>
        <position position="103"/>
    </location>
</feature>
<evidence type="ECO:0000256" key="6">
    <source>
        <dbReference type="ARBA" id="ARBA00023033"/>
    </source>
</evidence>
<keyword evidence="2" id="KW-0349">Heme</keyword>
<accession>D2XMX6</accession>
<dbReference type="GO" id="GO:0005506">
    <property type="term" value="F:iron ion binding"/>
    <property type="evidence" value="ECO:0007669"/>
    <property type="project" value="InterPro"/>
</dbReference>